<comment type="caution">
    <text evidence="1">The sequence shown here is derived from an EMBL/GenBank/DDBJ whole genome shotgun (WGS) entry which is preliminary data.</text>
</comment>
<accession>A0AAI9TNM6</accession>
<keyword evidence="2" id="KW-1185">Reference proteome</keyword>
<gene>
    <name evidence="1" type="ORF">VN97_g3451</name>
</gene>
<protein>
    <submittedName>
        <fullName evidence="1">Uncharacterized protein</fullName>
    </submittedName>
</protein>
<reference evidence="1" key="1">
    <citation type="submission" date="2015-06" db="EMBL/GenBank/DDBJ databases">
        <authorList>
            <person name="Nguyen H."/>
        </authorList>
    </citation>
    <scope>NUCLEOTIDE SEQUENCE</scope>
    <source>
        <strain evidence="1">DAOM 180753</strain>
    </source>
</reference>
<dbReference type="EMBL" id="LACB01000073">
    <property type="protein sequence ID" value="KAJ9489829.1"/>
    <property type="molecule type" value="Genomic_DNA"/>
</dbReference>
<proteinExistence type="predicted"/>
<name>A0AAI9TNM6_PENTH</name>
<dbReference type="Proteomes" id="UP001227192">
    <property type="component" value="Unassembled WGS sequence"/>
</dbReference>
<evidence type="ECO:0000313" key="2">
    <source>
        <dbReference type="Proteomes" id="UP001227192"/>
    </source>
</evidence>
<reference evidence="1" key="2">
    <citation type="journal article" date="2016" name="Fungal Biol.">
        <title>Ochratoxin A production by Penicillium thymicola.</title>
        <authorList>
            <person name="Nguyen H.D.T."/>
            <person name="McMullin D.R."/>
            <person name="Ponomareva E."/>
            <person name="Riley R."/>
            <person name="Pomraning K.R."/>
            <person name="Baker S.E."/>
            <person name="Seifert K.A."/>
        </authorList>
    </citation>
    <scope>NUCLEOTIDE SEQUENCE</scope>
    <source>
        <strain evidence="1">DAOM 180753</strain>
    </source>
</reference>
<sequence>MRSFKVSNWLSHHLLFDLRQVRNQHPPSLKDYYQGLGFVFGSSLKFRVKSIQPNRFRWECTELPSNLSPLSCQDYVGQIRSCSGRSFRRSVAV</sequence>
<organism evidence="1 2">
    <name type="scientific">Penicillium thymicola</name>
    <dbReference type="NCBI Taxonomy" id="293382"/>
    <lineage>
        <taxon>Eukaryota</taxon>
        <taxon>Fungi</taxon>
        <taxon>Dikarya</taxon>
        <taxon>Ascomycota</taxon>
        <taxon>Pezizomycotina</taxon>
        <taxon>Eurotiomycetes</taxon>
        <taxon>Eurotiomycetidae</taxon>
        <taxon>Eurotiales</taxon>
        <taxon>Aspergillaceae</taxon>
        <taxon>Penicillium</taxon>
    </lineage>
</organism>
<evidence type="ECO:0000313" key="1">
    <source>
        <dbReference type="EMBL" id="KAJ9489829.1"/>
    </source>
</evidence>
<dbReference type="AlphaFoldDB" id="A0AAI9TNM6"/>